<evidence type="ECO:0000313" key="2">
    <source>
        <dbReference type="EMBL" id="SAK52448.1"/>
    </source>
</evidence>
<organism evidence="2 3">
    <name type="scientific">Caballeronia calidae</name>
    <dbReference type="NCBI Taxonomy" id="1777139"/>
    <lineage>
        <taxon>Bacteria</taxon>
        <taxon>Pseudomonadati</taxon>
        <taxon>Pseudomonadota</taxon>
        <taxon>Betaproteobacteria</taxon>
        <taxon>Burkholderiales</taxon>
        <taxon>Burkholderiaceae</taxon>
        <taxon>Caballeronia</taxon>
    </lineage>
</organism>
<evidence type="ECO:0000256" key="1">
    <source>
        <dbReference type="SAM" id="MobiDB-lite"/>
    </source>
</evidence>
<sequence length="49" mass="5561">MSENTSLDQFSLLDELPFVTPVWRPFVQHAAHAPARAQDAKQETAERSH</sequence>
<feature type="compositionally biased region" description="Basic and acidic residues" evidence="1">
    <location>
        <begin position="38"/>
        <end position="49"/>
    </location>
</feature>
<comment type="caution">
    <text evidence="2">The sequence shown here is derived from an EMBL/GenBank/DDBJ whole genome shotgun (WGS) entry which is preliminary data.</text>
</comment>
<feature type="region of interest" description="Disordered" evidence="1">
    <location>
        <begin position="30"/>
        <end position="49"/>
    </location>
</feature>
<dbReference type="Proteomes" id="UP000071859">
    <property type="component" value="Unassembled WGS sequence"/>
</dbReference>
<reference evidence="2" key="1">
    <citation type="submission" date="2016-01" db="EMBL/GenBank/DDBJ databases">
        <authorList>
            <person name="Peeters C."/>
        </authorList>
    </citation>
    <scope>NUCLEOTIDE SEQUENCE</scope>
    <source>
        <strain evidence="2">LMG 29321</strain>
    </source>
</reference>
<keyword evidence="3" id="KW-1185">Reference proteome</keyword>
<evidence type="ECO:0000313" key="3">
    <source>
        <dbReference type="Proteomes" id="UP000071859"/>
    </source>
</evidence>
<protein>
    <submittedName>
        <fullName evidence="2">Uncharacterized protein</fullName>
    </submittedName>
</protein>
<proteinExistence type="predicted"/>
<dbReference type="AlphaFoldDB" id="A0A158A3T2"/>
<dbReference type="EMBL" id="FCOX02000004">
    <property type="protein sequence ID" value="SAK52448.1"/>
    <property type="molecule type" value="Genomic_DNA"/>
</dbReference>
<accession>A0A158A3T2</accession>
<name>A0A158A3T2_9BURK</name>
<gene>
    <name evidence="2" type="ORF">AWB78_01221</name>
</gene>